<keyword evidence="3" id="KW-1185">Reference proteome</keyword>
<proteinExistence type="predicted"/>
<evidence type="ECO:0000313" key="3">
    <source>
        <dbReference type="Proteomes" id="UP001259572"/>
    </source>
</evidence>
<dbReference type="Proteomes" id="UP001259572">
    <property type="component" value="Unassembled WGS sequence"/>
</dbReference>
<dbReference type="InterPro" id="IPR000073">
    <property type="entry name" value="AB_hydrolase_1"/>
</dbReference>
<accession>A0ABU3Q5F3</accession>
<evidence type="ECO:0000313" key="2">
    <source>
        <dbReference type="EMBL" id="MDT9598198.1"/>
    </source>
</evidence>
<dbReference type="SUPFAM" id="SSF53474">
    <property type="entry name" value="alpha/beta-Hydrolases"/>
    <property type="match status" value="1"/>
</dbReference>
<feature type="domain" description="AB hydrolase-1" evidence="1">
    <location>
        <begin position="84"/>
        <end position="331"/>
    </location>
</feature>
<gene>
    <name evidence="2" type="ORF">RQX22_04440</name>
</gene>
<dbReference type="Pfam" id="PF12697">
    <property type="entry name" value="Abhydrolase_6"/>
    <property type="match status" value="1"/>
</dbReference>
<dbReference type="InterPro" id="IPR029058">
    <property type="entry name" value="AB_hydrolase_fold"/>
</dbReference>
<evidence type="ECO:0000259" key="1">
    <source>
        <dbReference type="Pfam" id="PF12697"/>
    </source>
</evidence>
<reference evidence="2 3" key="1">
    <citation type="submission" date="2023-05" db="EMBL/GenBank/DDBJ databases">
        <authorList>
            <person name="Guo Y."/>
        </authorList>
    </citation>
    <scope>NUCLEOTIDE SEQUENCE [LARGE SCALE GENOMIC DNA]</scope>
    <source>
        <strain evidence="2 3">GR2756</strain>
    </source>
</reference>
<dbReference type="Gene3D" id="3.40.50.1820">
    <property type="entry name" value="alpha/beta hydrolase"/>
    <property type="match status" value="1"/>
</dbReference>
<organism evidence="2 3">
    <name type="scientific">Sphingosinicella rhizophila</name>
    <dbReference type="NCBI Taxonomy" id="3050082"/>
    <lineage>
        <taxon>Bacteria</taxon>
        <taxon>Pseudomonadati</taxon>
        <taxon>Pseudomonadota</taxon>
        <taxon>Alphaproteobacteria</taxon>
        <taxon>Sphingomonadales</taxon>
        <taxon>Sphingosinicellaceae</taxon>
        <taxon>Sphingosinicella</taxon>
    </lineage>
</organism>
<sequence>MTLSTRRFSIKRGLKWLGLLLLGLILLLLIFGAGYEALSRRSAAQSFPAPGKLVDIGGRDIHLNCKGRGSPTIILESALDLTGSLDWMPVHEALARNSRTCSYDRAGIMWSDAKSTPQDGNAVAEDLHAALAAAGERGPFVLVGHSIGGPYAMIYTRKYPSDVAGMVLVDAVHPEQLERFEQAGLNIQLIPPSSTLNMLSATRWLGLPRKMMQVEGPGIPPAIKGPMNAYAGISIPGWKSEFEGFHRTMRDANAARDFGDRPLVILTATKPQSVAELTGFGLTQAQGVTLRRVWREMHDEQEKWSNRSSQMLLPDSSHAVPWDRPDAVIAAVGQVVDAVRAEDR</sequence>
<dbReference type="GO" id="GO:0016787">
    <property type="term" value="F:hydrolase activity"/>
    <property type="evidence" value="ECO:0007669"/>
    <property type="project" value="UniProtKB-KW"/>
</dbReference>
<dbReference type="InterPro" id="IPR050266">
    <property type="entry name" value="AB_hydrolase_sf"/>
</dbReference>
<dbReference type="PANTHER" id="PTHR43798:SF33">
    <property type="entry name" value="HYDROLASE, PUTATIVE (AFU_ORTHOLOGUE AFUA_2G14860)-RELATED"/>
    <property type="match status" value="1"/>
</dbReference>
<name>A0ABU3Q5F3_9SPHN</name>
<dbReference type="PANTHER" id="PTHR43798">
    <property type="entry name" value="MONOACYLGLYCEROL LIPASE"/>
    <property type="match status" value="1"/>
</dbReference>
<comment type="caution">
    <text evidence="2">The sequence shown here is derived from an EMBL/GenBank/DDBJ whole genome shotgun (WGS) entry which is preliminary data.</text>
</comment>
<protein>
    <submittedName>
        <fullName evidence="2">Alpha/beta hydrolase</fullName>
    </submittedName>
</protein>
<dbReference type="EMBL" id="JAVUPU010000002">
    <property type="protein sequence ID" value="MDT9598198.1"/>
    <property type="molecule type" value="Genomic_DNA"/>
</dbReference>
<keyword evidence="2" id="KW-0378">Hydrolase</keyword>